<evidence type="ECO:0000256" key="4">
    <source>
        <dbReference type="ARBA" id="ARBA00022840"/>
    </source>
</evidence>
<dbReference type="GO" id="GO:0005524">
    <property type="term" value="F:ATP binding"/>
    <property type="evidence" value="ECO:0007669"/>
    <property type="project" value="UniProtKB-UniRule"/>
</dbReference>
<dbReference type="eggNOG" id="KOG0342">
    <property type="taxonomic scope" value="Eukaryota"/>
</dbReference>
<comment type="similarity">
    <text evidence="6">Belongs to the DEAD box helicase family.</text>
</comment>
<keyword evidence="10" id="KW-1185">Reference proteome</keyword>
<organism evidence="9 10">
    <name type="scientific">Thalassiosira pseudonana</name>
    <name type="common">Marine diatom</name>
    <name type="synonym">Cyclotella nana</name>
    <dbReference type="NCBI Taxonomy" id="35128"/>
    <lineage>
        <taxon>Eukaryota</taxon>
        <taxon>Sar</taxon>
        <taxon>Stramenopiles</taxon>
        <taxon>Ochrophyta</taxon>
        <taxon>Bacillariophyta</taxon>
        <taxon>Coscinodiscophyceae</taxon>
        <taxon>Thalassiosirophycidae</taxon>
        <taxon>Thalassiosirales</taxon>
        <taxon>Thalassiosiraceae</taxon>
        <taxon>Thalassiosira</taxon>
    </lineage>
</organism>
<feature type="non-terminal residue" evidence="9">
    <location>
        <position position="302"/>
    </location>
</feature>
<evidence type="ECO:0000256" key="5">
    <source>
        <dbReference type="ARBA" id="ARBA00022884"/>
    </source>
</evidence>
<accession>B8BY59</accession>
<evidence type="ECO:0000256" key="6">
    <source>
        <dbReference type="RuleBase" id="RU365068"/>
    </source>
</evidence>
<dbReference type="OMA" id="VPSEKWF"/>
<dbReference type="GO" id="GO:0003724">
    <property type="term" value="F:RNA helicase activity"/>
    <property type="evidence" value="ECO:0007669"/>
    <property type="project" value="UniProtKB-EC"/>
</dbReference>
<dbReference type="HOGENOM" id="CLU_003041_26_3_1"/>
<reference evidence="9 10" key="2">
    <citation type="journal article" date="2008" name="Nature">
        <title>The Phaeodactylum genome reveals the evolutionary history of diatom genomes.</title>
        <authorList>
            <person name="Bowler C."/>
            <person name="Allen A.E."/>
            <person name="Badger J.H."/>
            <person name="Grimwood J."/>
            <person name="Jabbari K."/>
            <person name="Kuo A."/>
            <person name="Maheswari U."/>
            <person name="Martens C."/>
            <person name="Maumus F."/>
            <person name="Otillar R.P."/>
            <person name="Rayko E."/>
            <person name="Salamov A."/>
            <person name="Vandepoele K."/>
            <person name="Beszteri B."/>
            <person name="Gruber A."/>
            <person name="Heijde M."/>
            <person name="Katinka M."/>
            <person name="Mock T."/>
            <person name="Valentin K."/>
            <person name="Verret F."/>
            <person name="Berges J.A."/>
            <person name="Brownlee C."/>
            <person name="Cadoret J.P."/>
            <person name="Chiovitti A."/>
            <person name="Choi C.J."/>
            <person name="Coesel S."/>
            <person name="De Martino A."/>
            <person name="Detter J.C."/>
            <person name="Durkin C."/>
            <person name="Falciatore A."/>
            <person name="Fournet J."/>
            <person name="Haruta M."/>
            <person name="Huysman M.J."/>
            <person name="Jenkins B.D."/>
            <person name="Jiroutova K."/>
            <person name="Jorgensen R.E."/>
            <person name="Joubert Y."/>
            <person name="Kaplan A."/>
            <person name="Kroger N."/>
            <person name="Kroth P.G."/>
            <person name="La Roche J."/>
            <person name="Lindquist E."/>
            <person name="Lommer M."/>
            <person name="Martin-Jezequel V."/>
            <person name="Lopez P.J."/>
            <person name="Lucas S."/>
            <person name="Mangogna M."/>
            <person name="McGinnis K."/>
            <person name="Medlin L.K."/>
            <person name="Montsant A."/>
            <person name="Oudot-Le Secq M.P."/>
            <person name="Napoli C."/>
            <person name="Obornik M."/>
            <person name="Parker M.S."/>
            <person name="Petit J.L."/>
            <person name="Porcel B.M."/>
            <person name="Poulsen N."/>
            <person name="Robison M."/>
            <person name="Rychlewski L."/>
            <person name="Rynearson T.A."/>
            <person name="Schmutz J."/>
            <person name="Shapiro H."/>
            <person name="Siaut M."/>
            <person name="Stanley M."/>
            <person name="Sussman M.R."/>
            <person name="Taylor A.R."/>
            <person name="Vardi A."/>
            <person name="von Dassow P."/>
            <person name="Vyverman W."/>
            <person name="Willis A."/>
            <person name="Wyrwicz L.S."/>
            <person name="Rokhsar D.S."/>
            <person name="Weissenbach J."/>
            <person name="Armbrust E.V."/>
            <person name="Green B.R."/>
            <person name="Van de Peer Y."/>
            <person name="Grigoriev I.V."/>
        </authorList>
    </citation>
    <scope>NUCLEOTIDE SEQUENCE [LARGE SCALE GENOMIC DNA]</scope>
    <source>
        <strain evidence="9 10">CCMP1335</strain>
    </source>
</reference>
<feature type="non-terminal residue" evidence="9">
    <location>
        <position position="1"/>
    </location>
</feature>
<feature type="domain" description="Helicase C-terminal" evidence="8">
    <location>
        <begin position="19"/>
        <end position="179"/>
    </location>
</feature>
<feature type="compositionally biased region" description="Acidic residues" evidence="7">
    <location>
        <begin position="231"/>
        <end position="240"/>
    </location>
</feature>
<dbReference type="PaxDb" id="35128-Thaps261839"/>
<comment type="catalytic activity">
    <reaction evidence="6">
        <text>ATP + H2O = ADP + phosphate + H(+)</text>
        <dbReference type="Rhea" id="RHEA:13065"/>
        <dbReference type="ChEBI" id="CHEBI:15377"/>
        <dbReference type="ChEBI" id="CHEBI:15378"/>
        <dbReference type="ChEBI" id="CHEBI:30616"/>
        <dbReference type="ChEBI" id="CHEBI:43474"/>
        <dbReference type="ChEBI" id="CHEBI:456216"/>
        <dbReference type="EC" id="3.6.4.13"/>
    </reaction>
</comment>
<feature type="compositionally biased region" description="Basic and acidic residues" evidence="7">
    <location>
        <begin position="241"/>
        <end position="254"/>
    </location>
</feature>
<evidence type="ECO:0000259" key="8">
    <source>
        <dbReference type="PROSITE" id="PS51194"/>
    </source>
</evidence>
<comment type="domain">
    <text evidence="6">The Q motif is unique to and characteristic of the DEAD box family of RNA helicases and controls ATP binding and hydrolysis.</text>
</comment>
<protein>
    <recommendedName>
        <fullName evidence="6">ATP-dependent RNA helicase</fullName>
        <ecNumber evidence="6">3.6.4.13</ecNumber>
    </recommendedName>
</protein>
<dbReference type="InterPro" id="IPR027417">
    <property type="entry name" value="P-loop_NTPase"/>
</dbReference>
<dbReference type="GO" id="GO:0016787">
    <property type="term" value="F:hydrolase activity"/>
    <property type="evidence" value="ECO:0007669"/>
    <property type="project" value="UniProtKB-KW"/>
</dbReference>
<dbReference type="EC" id="3.6.4.13" evidence="6"/>
<dbReference type="RefSeq" id="XP_002288393.1">
    <property type="nucleotide sequence ID" value="XM_002288357.1"/>
</dbReference>
<keyword evidence="4 6" id="KW-0067">ATP-binding</keyword>
<feature type="region of interest" description="Disordered" evidence="7">
    <location>
        <begin position="231"/>
        <end position="279"/>
    </location>
</feature>
<dbReference type="Pfam" id="PF00271">
    <property type="entry name" value="Helicase_C"/>
    <property type="match status" value="1"/>
</dbReference>
<dbReference type="STRING" id="35128.B8BY59"/>
<name>B8BY59_THAPS</name>
<dbReference type="SUPFAM" id="SSF52540">
    <property type="entry name" value="P-loop containing nucleoside triphosphate hydrolases"/>
    <property type="match status" value="1"/>
</dbReference>
<evidence type="ECO:0000313" key="9">
    <source>
        <dbReference type="EMBL" id="EED93829.1"/>
    </source>
</evidence>
<evidence type="ECO:0000313" key="10">
    <source>
        <dbReference type="Proteomes" id="UP000001449"/>
    </source>
</evidence>
<keyword evidence="3 6" id="KW-0347">Helicase</keyword>
<dbReference type="SMART" id="SM01178">
    <property type="entry name" value="DUF4217"/>
    <property type="match status" value="1"/>
</dbReference>
<dbReference type="GO" id="GO:0000463">
    <property type="term" value="P:maturation of LSU-rRNA from tricistronic rRNA transcript (SSU-rRNA, 5.8S rRNA, LSU-rRNA)"/>
    <property type="evidence" value="ECO:0000318"/>
    <property type="project" value="GO_Central"/>
</dbReference>
<evidence type="ECO:0000256" key="7">
    <source>
        <dbReference type="SAM" id="MobiDB-lite"/>
    </source>
</evidence>
<dbReference type="Pfam" id="PF13959">
    <property type="entry name" value="CTE_SPB4"/>
    <property type="match status" value="1"/>
</dbReference>
<dbReference type="GO" id="GO:0005730">
    <property type="term" value="C:nucleolus"/>
    <property type="evidence" value="ECO:0000318"/>
    <property type="project" value="GO_Central"/>
</dbReference>
<dbReference type="SMART" id="SM00490">
    <property type="entry name" value="HELICc"/>
    <property type="match status" value="1"/>
</dbReference>
<evidence type="ECO:0000256" key="1">
    <source>
        <dbReference type="ARBA" id="ARBA00022741"/>
    </source>
</evidence>
<sequence>STVYESYDHTFVACPEHLRFRFLYTFLKKNLDKKIMIFFSTTNSAKFYARLLKHFHITVLTMHGKQKREQFINTFFKFSDLEEGILCATDAAGKDLDIPPSVDWVIQFEPPDDPSEYILRVARISCDSDRVGRSLLFLNPGEQGFLKYYHAAAIPVSEFEIPKLADIQAHIEYHVNENERLLNYARDAYGSYLIAYASHSYRDVYNVHDLNKDDVAASFGLVSLPAIDDDSDEDVSDASDDVTRVRASSRERKERNKKKGWKSEKKEKKKTWMKSEKSWPHCQIKVHPKFRDGYVPREEFKE</sequence>
<dbReference type="EMBL" id="CM000640">
    <property type="protein sequence ID" value="EED93829.1"/>
    <property type="molecule type" value="Genomic_DNA"/>
</dbReference>
<dbReference type="PROSITE" id="PS51194">
    <property type="entry name" value="HELICASE_CTER"/>
    <property type="match status" value="1"/>
</dbReference>
<dbReference type="AlphaFoldDB" id="B8BY59"/>
<dbReference type="InterPro" id="IPR025313">
    <property type="entry name" value="SPB4-like_CTE"/>
</dbReference>
<evidence type="ECO:0000256" key="3">
    <source>
        <dbReference type="ARBA" id="ARBA00022806"/>
    </source>
</evidence>
<comment type="function">
    <text evidence="6">RNA helicase.</text>
</comment>
<dbReference type="PANTHER" id="PTHR24031">
    <property type="entry name" value="RNA HELICASE"/>
    <property type="match status" value="1"/>
</dbReference>
<dbReference type="InParanoid" id="B8BY59"/>
<dbReference type="InterPro" id="IPR001650">
    <property type="entry name" value="Helicase_C-like"/>
</dbReference>
<proteinExistence type="inferred from homology"/>
<reference evidence="9 10" key="1">
    <citation type="journal article" date="2004" name="Science">
        <title>The genome of the diatom Thalassiosira pseudonana: ecology, evolution, and metabolism.</title>
        <authorList>
            <person name="Armbrust E.V."/>
            <person name="Berges J.A."/>
            <person name="Bowler C."/>
            <person name="Green B.R."/>
            <person name="Martinez D."/>
            <person name="Putnam N.H."/>
            <person name="Zhou S."/>
            <person name="Allen A.E."/>
            <person name="Apt K.E."/>
            <person name="Bechner M."/>
            <person name="Brzezinski M.A."/>
            <person name="Chaal B.K."/>
            <person name="Chiovitti A."/>
            <person name="Davis A.K."/>
            <person name="Demarest M.S."/>
            <person name="Detter J.C."/>
            <person name="Glavina T."/>
            <person name="Goodstein D."/>
            <person name="Hadi M.Z."/>
            <person name="Hellsten U."/>
            <person name="Hildebrand M."/>
            <person name="Jenkins B.D."/>
            <person name="Jurka J."/>
            <person name="Kapitonov V.V."/>
            <person name="Kroger N."/>
            <person name="Lau W.W."/>
            <person name="Lane T.W."/>
            <person name="Larimer F.W."/>
            <person name="Lippmeier J.C."/>
            <person name="Lucas S."/>
            <person name="Medina M."/>
            <person name="Montsant A."/>
            <person name="Obornik M."/>
            <person name="Parker M.S."/>
            <person name="Palenik B."/>
            <person name="Pazour G.J."/>
            <person name="Richardson P.M."/>
            <person name="Rynearson T.A."/>
            <person name="Saito M.A."/>
            <person name="Schwartz D.C."/>
            <person name="Thamatrakoln K."/>
            <person name="Valentin K."/>
            <person name="Vardi A."/>
            <person name="Wilkerson F.P."/>
            <person name="Rokhsar D.S."/>
        </authorList>
    </citation>
    <scope>NUCLEOTIDE SEQUENCE [LARGE SCALE GENOMIC DNA]</scope>
    <source>
        <strain evidence="9 10">CCMP1335</strain>
    </source>
</reference>
<dbReference type="Proteomes" id="UP000001449">
    <property type="component" value="Chromosome 3"/>
</dbReference>
<keyword evidence="1 6" id="KW-0547">Nucleotide-binding</keyword>
<dbReference type="KEGG" id="tps:THAPSDRAFT_261839"/>
<gene>
    <name evidence="9" type="ORF">THAPSDRAFT_261839</name>
</gene>
<dbReference type="CDD" id="cd18787">
    <property type="entry name" value="SF2_C_DEAD"/>
    <property type="match status" value="1"/>
</dbReference>
<evidence type="ECO:0000256" key="2">
    <source>
        <dbReference type="ARBA" id="ARBA00022801"/>
    </source>
</evidence>
<dbReference type="GO" id="GO:0003723">
    <property type="term" value="F:RNA binding"/>
    <property type="evidence" value="ECO:0007669"/>
    <property type="project" value="UniProtKB-UniRule"/>
</dbReference>
<keyword evidence="5 6" id="KW-0694">RNA-binding</keyword>
<dbReference type="Gene3D" id="3.40.50.300">
    <property type="entry name" value="P-loop containing nucleotide triphosphate hydrolases"/>
    <property type="match status" value="1"/>
</dbReference>
<dbReference type="GeneID" id="7441905"/>
<keyword evidence="2 6" id="KW-0378">Hydrolase</keyword>